<dbReference type="PROSITE" id="PS51831">
    <property type="entry name" value="HD"/>
    <property type="match status" value="1"/>
</dbReference>
<dbReference type="Proteomes" id="UP000037043">
    <property type="component" value="Unassembled WGS sequence"/>
</dbReference>
<dbReference type="SMART" id="SM00471">
    <property type="entry name" value="HDc"/>
    <property type="match status" value="1"/>
</dbReference>
<sequence>MQEPDRINRIINHKKYIEYTNKIKIHEKTREFCRHDMQHFLDAARIAYILALEKGLDIHKELIYAVGLLHDIGKWIQYESGIKHDVASADLCEEILVDCGFNQEEIDEIKNAILNHRKKIKDKKKTEDLSSIFYSADKLSRNCYSCASIEKCNWKEDKKNLYIKY</sequence>
<dbReference type="EMBL" id="LHUR01000018">
    <property type="protein sequence ID" value="KOA20125.1"/>
    <property type="molecule type" value="Genomic_DNA"/>
</dbReference>
<dbReference type="STRING" id="36844.SAMN04488501_111155"/>
<accession>A0A0L6ZAY2</accession>
<name>A0A0L6ZAY2_9CLOT</name>
<protein>
    <submittedName>
        <fullName evidence="2">Ribonuclease Y</fullName>
    </submittedName>
</protein>
<dbReference type="InterPro" id="IPR006674">
    <property type="entry name" value="HD_domain"/>
</dbReference>
<dbReference type="NCBIfam" id="TIGR00277">
    <property type="entry name" value="HDIG"/>
    <property type="match status" value="1"/>
</dbReference>
<dbReference type="Pfam" id="PF01966">
    <property type="entry name" value="HD"/>
    <property type="match status" value="1"/>
</dbReference>
<dbReference type="InterPro" id="IPR003607">
    <property type="entry name" value="HD/PDEase_dom"/>
</dbReference>
<keyword evidence="3" id="KW-1185">Reference proteome</keyword>
<comment type="caution">
    <text evidence="2">The sequence shown here is derived from an EMBL/GenBank/DDBJ whole genome shotgun (WGS) entry which is preliminary data.</text>
</comment>
<dbReference type="RefSeq" id="WP_052220903.1">
    <property type="nucleotide sequence ID" value="NZ_LHUR01000018.1"/>
</dbReference>
<dbReference type="AlphaFoldDB" id="A0A0L6ZAY2"/>
<evidence type="ECO:0000313" key="3">
    <source>
        <dbReference type="Proteomes" id="UP000037043"/>
    </source>
</evidence>
<organism evidence="2 3">
    <name type="scientific">Clostridium homopropionicum DSM 5847</name>
    <dbReference type="NCBI Taxonomy" id="1121318"/>
    <lineage>
        <taxon>Bacteria</taxon>
        <taxon>Bacillati</taxon>
        <taxon>Bacillota</taxon>
        <taxon>Clostridia</taxon>
        <taxon>Eubacteriales</taxon>
        <taxon>Clostridiaceae</taxon>
        <taxon>Clostridium</taxon>
    </lineage>
</organism>
<dbReference type="Gene3D" id="1.10.3210.10">
    <property type="entry name" value="Hypothetical protein af1432"/>
    <property type="match status" value="1"/>
</dbReference>
<reference evidence="3" key="1">
    <citation type="submission" date="2015-08" db="EMBL/GenBank/DDBJ databases">
        <title>Genome sequence of the strict anaerobe Clostridium homopropionicum LuHBu1 (DSM 5847T).</title>
        <authorList>
            <person name="Poehlein A."/>
            <person name="Beck M."/>
            <person name="Schiel-Bengelsdorf B."/>
            <person name="Bengelsdorf F.R."/>
            <person name="Daniel R."/>
            <person name="Duerre P."/>
        </authorList>
    </citation>
    <scope>NUCLEOTIDE SEQUENCE [LARGE SCALE GENOMIC DNA]</scope>
    <source>
        <strain evidence="3">DSM 5847</strain>
    </source>
</reference>
<dbReference type="CDD" id="cd00077">
    <property type="entry name" value="HDc"/>
    <property type="match status" value="1"/>
</dbReference>
<gene>
    <name evidence="2" type="primary">rny_3</name>
    <name evidence="2" type="ORF">CLHOM_13200</name>
</gene>
<evidence type="ECO:0000313" key="2">
    <source>
        <dbReference type="EMBL" id="KOA20125.1"/>
    </source>
</evidence>
<evidence type="ECO:0000259" key="1">
    <source>
        <dbReference type="PROSITE" id="PS51831"/>
    </source>
</evidence>
<dbReference type="PATRIC" id="fig|1121318.3.peg.1334"/>
<dbReference type="InterPro" id="IPR006675">
    <property type="entry name" value="HDIG_dom"/>
</dbReference>
<dbReference type="SUPFAM" id="SSF109604">
    <property type="entry name" value="HD-domain/PDEase-like"/>
    <property type="match status" value="1"/>
</dbReference>
<feature type="domain" description="HD" evidence="1">
    <location>
        <begin position="36"/>
        <end position="142"/>
    </location>
</feature>
<proteinExistence type="predicted"/>